<evidence type="ECO:0000313" key="3">
    <source>
        <dbReference type="EMBL" id="NNU75976.1"/>
    </source>
</evidence>
<dbReference type="RefSeq" id="WP_171296703.1">
    <property type="nucleotide sequence ID" value="NZ_CP087098.1"/>
</dbReference>
<keyword evidence="2" id="KW-0812">Transmembrane</keyword>
<evidence type="ECO:0008006" key="5">
    <source>
        <dbReference type="Google" id="ProtNLM"/>
    </source>
</evidence>
<evidence type="ECO:0000313" key="4">
    <source>
        <dbReference type="Proteomes" id="UP000531659"/>
    </source>
</evidence>
<sequence>MKVTKREQVLIGVLLIVLLCYGFYNFVFLKQNQKITELKASKDSYSQKWELAKAKITSENERKEQYKNLNSKIFNATGMLFPSLEQEKIIVVLDKMIKDSNLQADVLAFSEVSSGNNLVDTTKTVNNEEKSKNTTNELDKLVNDFNGTSKNGTNSNSTDSKKTNDSKIIGAYKMEATIKFKGVYDELISFIEQVENYDKKIIIKSITLTGAEGSEVSGTIILDFYSVPKLNDIDVFKWDYKKPIGSENPFFQSPTTTPTNTETTTNQNQTVVTQDQTAATTDDSKSDFVLYAKPKTPDLHTVTIEKGKDDTKKSLIYADNSGVELVEFYFIKIGNRYYYKYKTSKATYPKEFSKPIEFVPIGKNIALDIFSQKRGLYSDLSGVNINITNDTDKKVNVDILDDDKIKPRVKILKQIGNISVVRNYIQYVAK</sequence>
<feature type="transmembrane region" description="Helical" evidence="2">
    <location>
        <begin position="9"/>
        <end position="29"/>
    </location>
</feature>
<gene>
    <name evidence="3" type="ORF">HLQ16_08550</name>
</gene>
<evidence type="ECO:0000256" key="1">
    <source>
        <dbReference type="SAM" id="MobiDB-lite"/>
    </source>
</evidence>
<feature type="region of interest" description="Disordered" evidence="1">
    <location>
        <begin position="126"/>
        <end position="164"/>
    </location>
</feature>
<protein>
    <recommendedName>
        <fullName evidence="5">Pilus assembly protein PilO</fullName>
    </recommendedName>
</protein>
<feature type="compositionally biased region" description="Basic and acidic residues" evidence="1">
    <location>
        <begin position="126"/>
        <end position="142"/>
    </location>
</feature>
<comment type="caution">
    <text evidence="3">The sequence shown here is derived from an EMBL/GenBank/DDBJ whole genome shotgun (WGS) entry which is preliminary data.</text>
</comment>
<feature type="compositionally biased region" description="Low complexity" evidence="1">
    <location>
        <begin position="146"/>
        <end position="158"/>
    </location>
</feature>
<keyword evidence="2" id="KW-1133">Transmembrane helix</keyword>
<proteinExistence type="predicted"/>
<keyword evidence="2" id="KW-0472">Membrane</keyword>
<dbReference type="Gene3D" id="3.30.70.60">
    <property type="match status" value="1"/>
</dbReference>
<name>A0A7Y3WSC0_9CLOT</name>
<reference evidence="3 4" key="1">
    <citation type="submission" date="2020-05" db="EMBL/GenBank/DDBJ databases">
        <title>Complete genome of Clostridium estertheticum subspecies estertheticum, isolated from Vacuum packed lamb meat from New Zealand imported to Switzerland.</title>
        <authorList>
            <person name="Wambui J."/>
            <person name="Stevens M.J.A."/>
            <person name="Stephan R."/>
        </authorList>
    </citation>
    <scope>NUCLEOTIDE SEQUENCE [LARGE SCALE GENOMIC DNA]</scope>
    <source>
        <strain evidence="3 4">CEST001</strain>
    </source>
</reference>
<dbReference type="AlphaFoldDB" id="A0A7Y3WSC0"/>
<dbReference type="Proteomes" id="UP000531659">
    <property type="component" value="Unassembled WGS sequence"/>
</dbReference>
<accession>A0A7Y3WSC0</accession>
<organism evidence="3 4">
    <name type="scientific">Clostridium estertheticum</name>
    <dbReference type="NCBI Taxonomy" id="238834"/>
    <lineage>
        <taxon>Bacteria</taxon>
        <taxon>Bacillati</taxon>
        <taxon>Bacillota</taxon>
        <taxon>Clostridia</taxon>
        <taxon>Eubacteriales</taxon>
        <taxon>Clostridiaceae</taxon>
        <taxon>Clostridium</taxon>
    </lineage>
</organism>
<dbReference type="EMBL" id="JABEYB010000005">
    <property type="protein sequence ID" value="NNU75976.1"/>
    <property type="molecule type" value="Genomic_DNA"/>
</dbReference>
<evidence type="ECO:0000256" key="2">
    <source>
        <dbReference type="SAM" id="Phobius"/>
    </source>
</evidence>
<dbReference type="InterPro" id="IPR014717">
    <property type="entry name" value="Transl_elong_EF1B/ribsomal_bS6"/>
</dbReference>